<protein>
    <recommendedName>
        <fullName evidence="4">Tetratricopeptide repeat-like domain-containing protein</fullName>
    </recommendedName>
</protein>
<reference evidence="2" key="1">
    <citation type="submission" date="2024-02" db="EMBL/GenBank/DDBJ databases">
        <title>Genome sequences of strain Gemmobacter sp. JM10B15.</title>
        <authorList>
            <person name="Zhang M."/>
        </authorList>
    </citation>
    <scope>NUCLEOTIDE SEQUENCE</scope>
    <source>
        <strain evidence="2">JM10B15</strain>
    </source>
</reference>
<organism evidence="2 3">
    <name type="scientific">Gemmobacter denitrificans</name>
    <dbReference type="NCBI Taxonomy" id="3123040"/>
    <lineage>
        <taxon>Bacteria</taxon>
        <taxon>Pseudomonadati</taxon>
        <taxon>Pseudomonadota</taxon>
        <taxon>Alphaproteobacteria</taxon>
        <taxon>Rhodobacterales</taxon>
        <taxon>Paracoccaceae</taxon>
        <taxon>Gemmobacter</taxon>
    </lineage>
</organism>
<dbReference type="Proteomes" id="UP001431963">
    <property type="component" value="Unassembled WGS sequence"/>
</dbReference>
<gene>
    <name evidence="2" type="ORF">V6590_00650</name>
</gene>
<comment type="caution">
    <text evidence="2">The sequence shown here is derived from an EMBL/GenBank/DDBJ whole genome shotgun (WGS) entry which is preliminary data.</text>
</comment>
<evidence type="ECO:0000256" key="1">
    <source>
        <dbReference type="SAM" id="Phobius"/>
    </source>
</evidence>
<evidence type="ECO:0000313" key="2">
    <source>
        <dbReference type="EMBL" id="MEH7826649.1"/>
    </source>
</evidence>
<dbReference type="RefSeq" id="WP_335417994.1">
    <property type="nucleotide sequence ID" value="NZ_JBALHR010000001.1"/>
</dbReference>
<keyword evidence="1" id="KW-1133">Transmembrane helix</keyword>
<dbReference type="EMBL" id="JBALHR010000001">
    <property type="protein sequence ID" value="MEH7826649.1"/>
    <property type="molecule type" value="Genomic_DNA"/>
</dbReference>
<accession>A0ABU8BPL4</accession>
<feature type="transmembrane region" description="Helical" evidence="1">
    <location>
        <begin position="27"/>
        <end position="45"/>
    </location>
</feature>
<keyword evidence="1" id="KW-0472">Membrane</keyword>
<keyword evidence="3" id="KW-1185">Reference proteome</keyword>
<evidence type="ECO:0008006" key="4">
    <source>
        <dbReference type="Google" id="ProtNLM"/>
    </source>
</evidence>
<name>A0ABU8BPL4_9RHOB</name>
<sequence length="215" mass="22758">MSNPESFIDEVTEEVRRDKLFAMFRKYGWIGVVLVLAVVGGAAWTEWQRASAAARAQAFGDALLTALEADTPEARSAALAAVPADGEQVALRDLMLASDPARDRAAALAALDKVANDASLPQVWRDLAVLRRSALQGADIPLADRRAALEPLAQPGRVFRVMASEQLAYLLIEEGQTDAAIASLRALVSDAEAPGGLRNRASQMIVALGGDPAQG</sequence>
<evidence type="ECO:0000313" key="3">
    <source>
        <dbReference type="Proteomes" id="UP001431963"/>
    </source>
</evidence>
<keyword evidence="1" id="KW-0812">Transmembrane</keyword>
<proteinExistence type="predicted"/>